<gene>
    <name evidence="1" type="ORF">HCU74_10500</name>
</gene>
<dbReference type="InterPro" id="IPR010538">
    <property type="entry name" value="DHOR"/>
</dbReference>
<keyword evidence="2" id="KW-1185">Reference proteome</keyword>
<dbReference type="InterPro" id="IPR051395">
    <property type="entry name" value="Cytochrome_c_Peroxidase/MauG"/>
</dbReference>
<dbReference type="EMBL" id="JAAWWK010000003">
    <property type="protein sequence ID" value="NKI17853.1"/>
    <property type="molecule type" value="Genomic_DNA"/>
</dbReference>
<dbReference type="InterPro" id="IPR036909">
    <property type="entry name" value="Cyt_c-like_dom_sf"/>
</dbReference>
<protein>
    <submittedName>
        <fullName evidence="1">Thiol oxidoreductase</fullName>
    </submittedName>
</protein>
<dbReference type="Proteomes" id="UP000765845">
    <property type="component" value="Unassembled WGS sequence"/>
</dbReference>
<sequence>MGPSASLSLAQQLDWAVGRSFARQAWVSAPASTAARDGLGPLFNANRCASCHIDNGQGMLPEQGPGLILKLSPDSAVGKQLQTFALPGYVAEGKIRWQTRHQAVSISEQHTVSLPWRHYRMEAHALTAGSAYDAPVSARLAPALVGMGLIDRIDRTALRAAADPDDVDGDGISGRANTLDNTRSDTIGIFGWKAAEPSLRTQIAAAFAEDIGITSSQRQQQNTADGNSVVANDGLVVEISEKLLDAVAFYVANLALPPSQSIAPAAFFQAECHLCHQPRVALQVRGDEPQDYAYAYSDFLLHDMGPGLADSPGEGAASGAEWRTAPLWGLGLRISGSQPIRLLHDGRATSIHQAILWHDGEAAASRRAYLGLADDTREHLIQFLQAL</sequence>
<evidence type="ECO:0000313" key="1">
    <source>
        <dbReference type="EMBL" id="NKI17853.1"/>
    </source>
</evidence>
<dbReference type="PANTHER" id="PTHR30600:SF4">
    <property type="entry name" value="CYTOCHROME C DOMAIN-CONTAINING PROTEIN"/>
    <property type="match status" value="1"/>
</dbReference>
<comment type="caution">
    <text evidence="1">The sequence shown here is derived from an EMBL/GenBank/DDBJ whole genome shotgun (WGS) entry which is preliminary data.</text>
</comment>
<dbReference type="Pfam" id="PF06537">
    <property type="entry name" value="DHOR"/>
    <property type="match status" value="1"/>
</dbReference>
<proteinExistence type="predicted"/>
<evidence type="ECO:0000313" key="2">
    <source>
        <dbReference type="Proteomes" id="UP000765845"/>
    </source>
</evidence>
<dbReference type="SUPFAM" id="SSF46626">
    <property type="entry name" value="Cytochrome c"/>
    <property type="match status" value="1"/>
</dbReference>
<dbReference type="Gene3D" id="1.10.760.10">
    <property type="entry name" value="Cytochrome c-like domain"/>
    <property type="match status" value="1"/>
</dbReference>
<reference evidence="1 2" key="1">
    <citation type="submission" date="2020-04" db="EMBL/GenBank/DDBJ databases">
        <authorList>
            <person name="Yoon J."/>
        </authorList>
    </citation>
    <scope>NUCLEOTIDE SEQUENCE [LARGE SCALE GENOMIC DNA]</scope>
    <source>
        <strain evidence="1 2">KMU-166</strain>
    </source>
</reference>
<name>A0ABX1GHE2_9GAMM</name>
<accession>A0ABX1GHE2</accession>
<organism evidence="1 2">
    <name type="scientific">Spongiibacter thalassae</name>
    <dbReference type="NCBI Taxonomy" id="2721624"/>
    <lineage>
        <taxon>Bacteria</taxon>
        <taxon>Pseudomonadati</taxon>
        <taxon>Pseudomonadota</taxon>
        <taxon>Gammaproteobacteria</taxon>
        <taxon>Cellvibrionales</taxon>
        <taxon>Spongiibacteraceae</taxon>
        <taxon>Spongiibacter</taxon>
    </lineage>
</organism>
<dbReference type="RefSeq" id="WP_168450390.1">
    <property type="nucleotide sequence ID" value="NZ_JAAWWK010000003.1"/>
</dbReference>
<dbReference type="PANTHER" id="PTHR30600">
    <property type="entry name" value="CYTOCHROME C PEROXIDASE-RELATED"/>
    <property type="match status" value="1"/>
</dbReference>